<feature type="compositionally biased region" description="Polar residues" evidence="1">
    <location>
        <begin position="62"/>
        <end position="77"/>
    </location>
</feature>
<feature type="compositionally biased region" description="Polar residues" evidence="1">
    <location>
        <begin position="426"/>
        <end position="439"/>
    </location>
</feature>
<dbReference type="EMBL" id="JABWAB010000001">
    <property type="protein sequence ID" value="KAF6059615.1"/>
    <property type="molecule type" value="Genomic_DNA"/>
</dbReference>
<protein>
    <submittedName>
        <fullName evidence="2">Uncharacterized protein</fullName>
    </submittedName>
</protein>
<accession>A0A8X7NRW1</accession>
<gene>
    <name evidence="2" type="ORF">FOB60_001197</name>
</gene>
<feature type="compositionally biased region" description="Polar residues" evidence="1">
    <location>
        <begin position="24"/>
        <end position="36"/>
    </location>
</feature>
<reference evidence="2" key="1">
    <citation type="submission" date="2020-03" db="EMBL/GenBank/DDBJ databases">
        <title>FDA dAtabase for Regulatory Grade micrObial Sequences (FDA-ARGOS): Supporting development and validation of Infectious Disease Dx tests.</title>
        <authorList>
            <person name="Campos J."/>
            <person name="Goldberg B."/>
            <person name="Tallon L."/>
            <person name="Sadzewicz L."/>
            <person name="Vavikolanu K."/>
            <person name="Mehta A."/>
            <person name="Aluvathingal J."/>
            <person name="Nadendla S."/>
            <person name="Nandy P."/>
            <person name="Geyer C."/>
            <person name="Yan Y."/>
            <person name="Sichtig H."/>
        </authorList>
    </citation>
    <scope>NUCLEOTIDE SEQUENCE [LARGE SCALE GENOMIC DNA]</scope>
    <source>
        <strain evidence="2">FDAARGOS_652</strain>
    </source>
</reference>
<feature type="region of interest" description="Disordered" evidence="1">
    <location>
        <begin position="728"/>
        <end position="767"/>
    </location>
</feature>
<proteinExistence type="predicted"/>
<feature type="region of interest" description="Disordered" evidence="1">
    <location>
        <begin position="1"/>
        <end position="77"/>
    </location>
</feature>
<evidence type="ECO:0000256" key="1">
    <source>
        <dbReference type="SAM" id="MobiDB-lite"/>
    </source>
</evidence>
<feature type="compositionally biased region" description="Polar residues" evidence="1">
    <location>
        <begin position="539"/>
        <end position="564"/>
    </location>
</feature>
<sequence length="970" mass="107190">MPGYSSPHLISPLPSTPTRRKPTGSHNSPKSSQSTPVRDKATYSPTGKGNLPAMDEEDLRSIISSPKLTPDQLKSISKSPLARRMHIVASNRANDKYVIPIPLTLRLPPRLSSPQRHSTALNCPQSSSLVSSPTRHKRQTLVYTSHGYEKIDISSSEDEQDDTTLPPVPEKPSLAKKPQPPSVATNKTKYSKLAFPNKEPDELSMIEEMSNFGSRNSSIARIASKGLQHERSKKLPNLPTEVEEVETTKHERSSLPSNKYTEANKVYTEAESVSTPRMTASKGGGTNVGKNNQAIHSVPMAQKQDPRPTHNRCFSETSQVSSVSSFSSAGAFGLASAGLKKGLIDRPAGFTSPGQNTTPRLTLVDTLHKPTHVNERSVSAASESSTSSSYSWNSLQQSIDISLNRGQEGVEDNSIDRKESADATDDQSIWSDVSPTDSGESGDEISPLNITRQNTDATSASIKSPMEKQVSNKGDSDYEHGGARPTFNFPNNSENITNSKSLKSKVSDEETKSAKPRLSFYSNGQIEIPDLSNGKIMEQYSSKSPSSYNETVFSERQTETSVSDVEQEDHPMRKIRVPSRDALRHFEEQFQLHSGGDDSDNESPWKSSALYAVPTISKTAPDLQCNFSQSRPNLASPPRHRRGKSMYNIDFNSQDKLLDCPSHQRAKSTDYNISSRLSGTSNASTNAKFLKTPNDTQDAISENLNIHVAEPPKAVNYAVDFKVNNAKQSDFGNKYTTPKELKKYHTPKSRHKSSSKRKSSSVCSSQSDDTDVESVVIDLTDDKYQVVTIQRSDSTLSYRSVTEKHKGKEVEVILLDDDEDVEESTNEMRRDEGDETDDELLSIYSKYRNDSWLFGSKSSTASEASFDTTSQNSNLIVKPKCTQNSKKLEGLRSLTTAGRIVHELNLKRSNTTTSFNTSSGNITTRGGLSNVALPRNPVNRASTSYLDDKYFDYTMNENYNFQTFMNERIN</sequence>
<feature type="region of interest" description="Disordered" evidence="1">
    <location>
        <begin position="110"/>
        <end position="192"/>
    </location>
</feature>
<feature type="compositionally biased region" description="Polar residues" evidence="1">
    <location>
        <begin position="488"/>
        <end position="501"/>
    </location>
</feature>
<comment type="caution">
    <text evidence="2">The sequence shown here is derived from an EMBL/GenBank/DDBJ whole genome shotgun (WGS) entry which is preliminary data.</text>
</comment>
<feature type="region of interest" description="Disordered" evidence="1">
    <location>
        <begin position="373"/>
        <end position="518"/>
    </location>
</feature>
<name>A0A8X7NRW1_CANPA</name>
<feature type="compositionally biased region" description="Basic residues" evidence="1">
    <location>
        <begin position="744"/>
        <end position="759"/>
    </location>
</feature>
<dbReference type="AlphaFoldDB" id="A0A8X7NRW1"/>
<feature type="region of interest" description="Disordered" evidence="1">
    <location>
        <begin position="538"/>
        <end position="573"/>
    </location>
</feature>
<feature type="compositionally biased region" description="Low complexity" evidence="1">
    <location>
        <begin position="377"/>
        <end position="398"/>
    </location>
</feature>
<dbReference type="Proteomes" id="UP000590412">
    <property type="component" value="Unassembled WGS sequence"/>
</dbReference>
<feature type="compositionally biased region" description="Polar residues" evidence="1">
    <location>
        <begin position="448"/>
        <end position="462"/>
    </location>
</feature>
<feature type="region of interest" description="Disordered" evidence="1">
    <location>
        <begin position="227"/>
        <end position="292"/>
    </location>
</feature>
<organism evidence="2 3">
    <name type="scientific">Candida parapsilosis</name>
    <name type="common">Yeast</name>
    <dbReference type="NCBI Taxonomy" id="5480"/>
    <lineage>
        <taxon>Eukaryota</taxon>
        <taxon>Fungi</taxon>
        <taxon>Dikarya</taxon>
        <taxon>Ascomycota</taxon>
        <taxon>Saccharomycotina</taxon>
        <taxon>Pichiomycetes</taxon>
        <taxon>Debaryomycetaceae</taxon>
        <taxon>Candida/Lodderomyces clade</taxon>
        <taxon>Candida</taxon>
    </lineage>
</organism>
<evidence type="ECO:0000313" key="3">
    <source>
        <dbReference type="Proteomes" id="UP000590412"/>
    </source>
</evidence>
<evidence type="ECO:0000313" key="2">
    <source>
        <dbReference type="EMBL" id="KAF6059615.1"/>
    </source>
</evidence>
<feature type="compositionally biased region" description="Polar residues" evidence="1">
    <location>
        <begin position="115"/>
        <end position="133"/>
    </location>
</feature>